<accession>A0A1B7N9L4</accession>
<dbReference type="InParanoid" id="A0A1B7N9L4"/>
<reference evidence="1 2" key="1">
    <citation type="submission" date="2016-06" db="EMBL/GenBank/DDBJ databases">
        <title>Comparative genomics of the ectomycorrhizal sister species Rhizopogon vinicolor and Rhizopogon vesiculosus (Basidiomycota: Boletales) reveals a divergence of the mating type B locus.</title>
        <authorList>
            <consortium name="DOE Joint Genome Institute"/>
            <person name="Mujic A.B."/>
            <person name="Kuo A."/>
            <person name="Tritt A."/>
            <person name="Lipzen A."/>
            <person name="Chen C."/>
            <person name="Johnson J."/>
            <person name="Sharma A."/>
            <person name="Barry K."/>
            <person name="Grigoriev I.V."/>
            <person name="Spatafora J.W."/>
        </authorList>
    </citation>
    <scope>NUCLEOTIDE SEQUENCE [LARGE SCALE GENOMIC DNA]</scope>
    <source>
        <strain evidence="1 2">AM-OR11-026</strain>
    </source>
</reference>
<protein>
    <submittedName>
        <fullName evidence="1">Uncharacterized protein</fullName>
    </submittedName>
</protein>
<keyword evidence="2" id="KW-1185">Reference proteome</keyword>
<name>A0A1B7N9L4_9AGAM</name>
<evidence type="ECO:0000313" key="2">
    <source>
        <dbReference type="Proteomes" id="UP000092154"/>
    </source>
</evidence>
<dbReference type="AlphaFoldDB" id="A0A1B7N9L4"/>
<dbReference type="Proteomes" id="UP000092154">
    <property type="component" value="Unassembled WGS sequence"/>
</dbReference>
<organism evidence="1 2">
    <name type="scientific">Rhizopogon vinicolor AM-OR11-026</name>
    <dbReference type="NCBI Taxonomy" id="1314800"/>
    <lineage>
        <taxon>Eukaryota</taxon>
        <taxon>Fungi</taxon>
        <taxon>Dikarya</taxon>
        <taxon>Basidiomycota</taxon>
        <taxon>Agaricomycotina</taxon>
        <taxon>Agaricomycetes</taxon>
        <taxon>Agaricomycetidae</taxon>
        <taxon>Boletales</taxon>
        <taxon>Suillineae</taxon>
        <taxon>Rhizopogonaceae</taxon>
        <taxon>Rhizopogon</taxon>
    </lineage>
</organism>
<gene>
    <name evidence="1" type="ORF">K503DRAFT_854554</name>
</gene>
<proteinExistence type="predicted"/>
<sequence>MSSNTNRHSYVVSNQPFWEAELRATPLALPQDEEAEGGPETSGSKLVAMDYPRSDLSGVPRTCQRLVEMRMTTSDFQKISITEAVKPAGSHPFTPRQGGRYPGTRNSNPFVYLKSIYIYRRKINSSSFIRQRVIFEHERMDACDLLKGVQSKSIE</sequence>
<dbReference type="EMBL" id="KV448177">
    <property type="protein sequence ID" value="OAX41540.1"/>
    <property type="molecule type" value="Genomic_DNA"/>
</dbReference>
<evidence type="ECO:0000313" key="1">
    <source>
        <dbReference type="EMBL" id="OAX41540.1"/>
    </source>
</evidence>